<dbReference type="AlphaFoldDB" id="A0A645A639"/>
<gene>
    <name evidence="1" type="ORF">SDC9_95366</name>
</gene>
<accession>A0A645A639</accession>
<reference evidence="1" key="1">
    <citation type="submission" date="2019-08" db="EMBL/GenBank/DDBJ databases">
        <authorList>
            <person name="Kucharzyk K."/>
            <person name="Murdoch R.W."/>
            <person name="Higgins S."/>
            <person name="Loffler F."/>
        </authorList>
    </citation>
    <scope>NUCLEOTIDE SEQUENCE</scope>
</reference>
<sequence length="301" mass="32534">MVILELMVKITVLRDDRFGNGREVAVRNAKLRGKANRAPDEPAQDVALIHVARRNAALVAQHERCAPDMVGNDSEHARNFLVLAVLLAGELRNLADDAGERVRVVHALDALQSGDRAVETHAGIDVFLFERDELALRGLLVFHKDVVPDFQILAAVAAGFAVRAAGRFAGIVEDLRIRSAGAGQPGGAPPVVFLRQVYDVAGRNAVGNPAVMRNGIARGVLVAFEAGEIQQVRVNAEPFLAGEELPGERDGFLFKVIAQRPVAEHLKERAVRRIADLIDIASADALLHVDQARSFGMLCSH</sequence>
<name>A0A645A639_9ZZZZ</name>
<evidence type="ECO:0000313" key="1">
    <source>
        <dbReference type="EMBL" id="MPM48640.1"/>
    </source>
</evidence>
<organism evidence="1">
    <name type="scientific">bioreactor metagenome</name>
    <dbReference type="NCBI Taxonomy" id="1076179"/>
    <lineage>
        <taxon>unclassified sequences</taxon>
        <taxon>metagenomes</taxon>
        <taxon>ecological metagenomes</taxon>
    </lineage>
</organism>
<dbReference type="EMBL" id="VSSQ01012189">
    <property type="protein sequence ID" value="MPM48640.1"/>
    <property type="molecule type" value="Genomic_DNA"/>
</dbReference>
<proteinExistence type="predicted"/>
<protein>
    <submittedName>
        <fullName evidence="1">Uncharacterized protein</fullName>
    </submittedName>
</protein>
<dbReference type="AntiFam" id="ANF00074">
    <property type="entry name" value="Shadow ORF (opposite alaS)"/>
</dbReference>
<comment type="caution">
    <text evidence="1">The sequence shown here is derived from an EMBL/GenBank/DDBJ whole genome shotgun (WGS) entry which is preliminary data.</text>
</comment>